<evidence type="ECO:0000313" key="1">
    <source>
        <dbReference type="EMBL" id="JAH04867.1"/>
    </source>
</evidence>
<reference evidence="1" key="1">
    <citation type="submission" date="2014-11" db="EMBL/GenBank/DDBJ databases">
        <authorList>
            <person name="Amaro Gonzalez C."/>
        </authorList>
    </citation>
    <scope>NUCLEOTIDE SEQUENCE</scope>
</reference>
<sequence>MKQDICTIYNTNLVYIHNLGRNKVPPYRCSMKEGDLAQV</sequence>
<dbReference type="AlphaFoldDB" id="A0A0E9PKR4"/>
<reference evidence="1" key="2">
    <citation type="journal article" date="2015" name="Fish Shellfish Immunol.">
        <title>Early steps in the European eel (Anguilla anguilla)-Vibrio vulnificus interaction in the gills: Role of the RtxA13 toxin.</title>
        <authorList>
            <person name="Callol A."/>
            <person name="Pajuelo D."/>
            <person name="Ebbesson L."/>
            <person name="Teles M."/>
            <person name="MacKenzie S."/>
            <person name="Amaro C."/>
        </authorList>
    </citation>
    <scope>NUCLEOTIDE SEQUENCE</scope>
</reference>
<accession>A0A0E9PKR4</accession>
<name>A0A0E9PKR4_ANGAN</name>
<organism evidence="1">
    <name type="scientific">Anguilla anguilla</name>
    <name type="common">European freshwater eel</name>
    <name type="synonym">Muraena anguilla</name>
    <dbReference type="NCBI Taxonomy" id="7936"/>
    <lineage>
        <taxon>Eukaryota</taxon>
        <taxon>Metazoa</taxon>
        <taxon>Chordata</taxon>
        <taxon>Craniata</taxon>
        <taxon>Vertebrata</taxon>
        <taxon>Euteleostomi</taxon>
        <taxon>Actinopterygii</taxon>
        <taxon>Neopterygii</taxon>
        <taxon>Teleostei</taxon>
        <taxon>Anguilliformes</taxon>
        <taxon>Anguillidae</taxon>
        <taxon>Anguilla</taxon>
    </lineage>
</organism>
<proteinExistence type="predicted"/>
<protein>
    <submittedName>
        <fullName evidence="1">Uncharacterized protein</fullName>
    </submittedName>
</protein>
<dbReference type="EMBL" id="GBXM01103710">
    <property type="protein sequence ID" value="JAH04867.1"/>
    <property type="molecule type" value="Transcribed_RNA"/>
</dbReference>